<dbReference type="Gene3D" id="3.40.1350.10">
    <property type="match status" value="1"/>
</dbReference>
<dbReference type="eggNOG" id="COG1637">
    <property type="taxonomic scope" value="Bacteria"/>
</dbReference>
<dbReference type="AlphaFoldDB" id="F0SQS8"/>
<evidence type="ECO:0000313" key="1">
    <source>
        <dbReference type="EMBL" id="ADY59108.1"/>
    </source>
</evidence>
<dbReference type="InterPro" id="IPR011856">
    <property type="entry name" value="tRNA_endonuc-like_dom_sf"/>
</dbReference>
<reference evidence="2" key="1">
    <citation type="submission" date="2011-02" db="EMBL/GenBank/DDBJ databases">
        <title>The complete genome of Planctomyces brasiliensis DSM 5305.</title>
        <authorList>
            <person name="Lucas S."/>
            <person name="Copeland A."/>
            <person name="Lapidus A."/>
            <person name="Bruce D."/>
            <person name="Goodwin L."/>
            <person name="Pitluck S."/>
            <person name="Kyrpides N."/>
            <person name="Mavromatis K."/>
            <person name="Pagani I."/>
            <person name="Ivanova N."/>
            <person name="Ovchinnikova G."/>
            <person name="Lu M."/>
            <person name="Detter J.C."/>
            <person name="Han C."/>
            <person name="Land M."/>
            <person name="Hauser L."/>
            <person name="Markowitz V."/>
            <person name="Cheng J.-F."/>
            <person name="Hugenholtz P."/>
            <person name="Woyke T."/>
            <person name="Wu D."/>
            <person name="Tindall B."/>
            <person name="Pomrenke H.G."/>
            <person name="Brambilla E."/>
            <person name="Klenk H.-P."/>
            <person name="Eisen J.A."/>
        </authorList>
    </citation>
    <scope>NUCLEOTIDE SEQUENCE [LARGE SCALE GENOMIC DNA]</scope>
    <source>
        <strain evidence="2">ATCC 49424 / DSM 5305 / JCM 21570 / NBRC 103401 / IFAM 1448</strain>
    </source>
</reference>
<evidence type="ECO:0008006" key="3">
    <source>
        <dbReference type="Google" id="ProtNLM"/>
    </source>
</evidence>
<sequence length="352" mass="40446">MAIYEITADELRKIDETSFSSAGVRERQDMQRLLRGQIEIVSPDTLIIAEEFSQWEDSNRRIDLLGIDKDANLVVIELKRTEDGGHMELQAIRYAAMVSAMTFDRVAEVYSDYLTRNDEPGDARALLLDFLEWEEPDEDRFAQDVRVVLVSAEFSKELTTSVIWLNERGLDIRCIRIKPYRDDARILADVQPIIPLPEAEDYRVRLKEKQQKERASRNSNRDYTKYTLTLDGQPHERLTKRATMFTLIGHLIRNGHSPTDIAAAIPWRQNRTFRVADGTLNHDQLVATLSAKAVNGGRAFEEKRFYCGDDELFHVDGKTYCCTNQWGTRFPECLNALIETFPGESIAFEACE</sequence>
<dbReference type="EMBL" id="CP002546">
    <property type="protein sequence ID" value="ADY59108.1"/>
    <property type="molecule type" value="Genomic_DNA"/>
</dbReference>
<dbReference type="STRING" id="756272.Plabr_1497"/>
<accession>F0SQS8</accession>
<dbReference type="RefSeq" id="WP_013627836.1">
    <property type="nucleotide sequence ID" value="NC_015174.1"/>
</dbReference>
<dbReference type="KEGG" id="pbs:Plabr_1497"/>
<keyword evidence="2" id="KW-1185">Reference proteome</keyword>
<dbReference type="Proteomes" id="UP000006860">
    <property type="component" value="Chromosome"/>
</dbReference>
<evidence type="ECO:0000313" key="2">
    <source>
        <dbReference type="Proteomes" id="UP000006860"/>
    </source>
</evidence>
<organism evidence="1 2">
    <name type="scientific">Rubinisphaera brasiliensis (strain ATCC 49424 / DSM 5305 / JCM 21570 / IAM 15109 / NBRC 103401 / IFAM 1448)</name>
    <name type="common">Planctomyces brasiliensis</name>
    <dbReference type="NCBI Taxonomy" id="756272"/>
    <lineage>
        <taxon>Bacteria</taxon>
        <taxon>Pseudomonadati</taxon>
        <taxon>Planctomycetota</taxon>
        <taxon>Planctomycetia</taxon>
        <taxon>Planctomycetales</taxon>
        <taxon>Planctomycetaceae</taxon>
        <taxon>Rubinisphaera</taxon>
    </lineage>
</organism>
<name>F0SQS8_RUBBR</name>
<dbReference type="HOGENOM" id="CLU_054916_0_0_0"/>
<dbReference type="OrthoDB" id="570199at2"/>
<dbReference type="GO" id="GO:0003676">
    <property type="term" value="F:nucleic acid binding"/>
    <property type="evidence" value="ECO:0007669"/>
    <property type="project" value="InterPro"/>
</dbReference>
<proteinExistence type="predicted"/>
<protein>
    <recommendedName>
        <fullName evidence="3">Endonuclease NucS</fullName>
    </recommendedName>
</protein>
<gene>
    <name evidence="1" type="ordered locus">Plabr_1497</name>
</gene>